<dbReference type="AlphaFoldDB" id="A0A4R4PEQ4"/>
<dbReference type="OrthoDB" id="8555723at2"/>
<dbReference type="PANTHER" id="PTHR21708:SF26">
    <property type="entry name" value="2-DEHYDROPANTOATE 2-REDUCTASE"/>
    <property type="match status" value="1"/>
</dbReference>
<feature type="domain" description="Ketopantoate reductase C-terminal" evidence="6">
    <location>
        <begin position="176"/>
        <end position="297"/>
    </location>
</feature>
<dbReference type="NCBIfam" id="TIGR00745">
    <property type="entry name" value="apbA_panE"/>
    <property type="match status" value="1"/>
</dbReference>
<dbReference type="Gene3D" id="1.10.1040.10">
    <property type="entry name" value="N-(1-d-carboxylethyl)-l-norvaline Dehydrogenase, domain 2"/>
    <property type="match status" value="1"/>
</dbReference>
<evidence type="ECO:0000256" key="2">
    <source>
        <dbReference type="ARBA" id="ARBA00022857"/>
    </source>
</evidence>
<sequence>MTRPGRPRCAVVGAGGIGAFFGAQIPAAQGTVVYCARRPFTRLRVDSEIGPFDAPVQCLTDPGSVPADWTGLDWVFVAVKAQHTRSAAPWLARLCSSASRVVSLQNGIEQRETLTPLIGGARLLETAVYCGAELLEPGVVRQRGGARLVTEDVALATELAELFVGTAAVVVERSPDFRTEAWRKLMVNAAANGLTALTRKRMGVLRVAEVGELARAVMTEILPLARADGAQLTAEDVDRALAALRAPGSAEATTSMYQDRLAGRPTEHDAIYGAVARRAERLGVEAPLNRAIGALLTGAC</sequence>
<dbReference type="UniPathway" id="UPA00028">
    <property type="reaction ID" value="UER00004"/>
</dbReference>
<evidence type="ECO:0000256" key="1">
    <source>
        <dbReference type="ARBA" id="ARBA00007870"/>
    </source>
</evidence>
<dbReference type="InterPro" id="IPR051402">
    <property type="entry name" value="KPR-Related"/>
</dbReference>
<dbReference type="InterPro" id="IPR008927">
    <property type="entry name" value="6-PGluconate_DH-like_C_sf"/>
</dbReference>
<dbReference type="Pfam" id="PF02558">
    <property type="entry name" value="ApbA"/>
    <property type="match status" value="1"/>
</dbReference>
<dbReference type="InterPro" id="IPR036291">
    <property type="entry name" value="NAD(P)-bd_dom_sf"/>
</dbReference>
<dbReference type="Gene3D" id="3.40.50.720">
    <property type="entry name" value="NAD(P)-binding Rossmann-like Domain"/>
    <property type="match status" value="1"/>
</dbReference>
<keyword evidence="3 4" id="KW-0560">Oxidoreductase</keyword>
<evidence type="ECO:0000256" key="3">
    <source>
        <dbReference type="ARBA" id="ARBA00023002"/>
    </source>
</evidence>
<dbReference type="InterPro" id="IPR003710">
    <property type="entry name" value="ApbA"/>
</dbReference>
<dbReference type="GO" id="GO:0008677">
    <property type="term" value="F:2-dehydropantoate 2-reductase activity"/>
    <property type="evidence" value="ECO:0007669"/>
    <property type="project" value="UniProtKB-EC"/>
</dbReference>
<comment type="catalytic activity">
    <reaction evidence="4">
        <text>(R)-pantoate + NADP(+) = 2-dehydropantoate + NADPH + H(+)</text>
        <dbReference type="Rhea" id="RHEA:16233"/>
        <dbReference type="ChEBI" id="CHEBI:11561"/>
        <dbReference type="ChEBI" id="CHEBI:15378"/>
        <dbReference type="ChEBI" id="CHEBI:15980"/>
        <dbReference type="ChEBI" id="CHEBI:57783"/>
        <dbReference type="ChEBI" id="CHEBI:58349"/>
        <dbReference type="EC" id="1.1.1.169"/>
    </reaction>
</comment>
<keyword evidence="8" id="KW-1185">Reference proteome</keyword>
<accession>A0A4R4PEQ4</accession>
<gene>
    <name evidence="7" type="ORF">E1284_00180</name>
</gene>
<dbReference type="RefSeq" id="WP_131935825.1">
    <property type="nucleotide sequence ID" value="NZ_BAAAMX010000002.1"/>
</dbReference>
<dbReference type="EC" id="1.1.1.169" evidence="4"/>
<reference evidence="7 8" key="1">
    <citation type="submission" date="2019-03" db="EMBL/GenBank/DDBJ databases">
        <title>Draft genome sequences of novel Actinobacteria.</title>
        <authorList>
            <person name="Sahin N."/>
            <person name="Ay H."/>
            <person name="Saygin H."/>
        </authorList>
    </citation>
    <scope>NUCLEOTIDE SEQUENCE [LARGE SCALE GENOMIC DNA]</scope>
    <source>
        <strain evidence="7 8">DSM 45347</strain>
    </source>
</reference>
<dbReference type="GO" id="GO:0015940">
    <property type="term" value="P:pantothenate biosynthetic process"/>
    <property type="evidence" value="ECO:0007669"/>
    <property type="project" value="UniProtKB-UniPathway"/>
</dbReference>
<dbReference type="GO" id="GO:0005737">
    <property type="term" value="C:cytoplasm"/>
    <property type="evidence" value="ECO:0007669"/>
    <property type="project" value="TreeGrafter"/>
</dbReference>
<dbReference type="SUPFAM" id="SSF48179">
    <property type="entry name" value="6-phosphogluconate dehydrogenase C-terminal domain-like"/>
    <property type="match status" value="1"/>
</dbReference>
<dbReference type="InterPro" id="IPR013328">
    <property type="entry name" value="6PGD_dom2"/>
</dbReference>
<evidence type="ECO:0000259" key="6">
    <source>
        <dbReference type="Pfam" id="PF08546"/>
    </source>
</evidence>
<keyword evidence="2 4" id="KW-0521">NADP</keyword>
<dbReference type="InterPro" id="IPR013752">
    <property type="entry name" value="KPA_reductase"/>
</dbReference>
<comment type="pathway">
    <text evidence="4">Cofactor biosynthesis; (R)-pantothenate biosynthesis; (R)-pantoate from 3-methyl-2-oxobutanoate: step 2/2.</text>
</comment>
<dbReference type="InterPro" id="IPR013332">
    <property type="entry name" value="KPR_N"/>
</dbReference>
<proteinExistence type="inferred from homology"/>
<dbReference type="NCBIfam" id="NF005091">
    <property type="entry name" value="PRK06522.2-2"/>
    <property type="match status" value="1"/>
</dbReference>
<name>A0A4R4PEQ4_9ACTN</name>
<dbReference type="EMBL" id="SMJW01000001">
    <property type="protein sequence ID" value="TDC20340.1"/>
    <property type="molecule type" value="Genomic_DNA"/>
</dbReference>
<keyword evidence="4" id="KW-0566">Pantothenate biosynthesis</keyword>
<dbReference type="Pfam" id="PF08546">
    <property type="entry name" value="ApbA_C"/>
    <property type="match status" value="1"/>
</dbReference>
<protein>
    <recommendedName>
        <fullName evidence="4">2-dehydropantoate 2-reductase</fullName>
        <ecNumber evidence="4">1.1.1.169</ecNumber>
    </recommendedName>
    <alternativeName>
        <fullName evidence="4">Ketopantoate reductase</fullName>
    </alternativeName>
</protein>
<dbReference type="FunFam" id="1.10.1040.10:FF:000017">
    <property type="entry name" value="2-dehydropantoate 2-reductase"/>
    <property type="match status" value="1"/>
</dbReference>
<dbReference type="Proteomes" id="UP000295431">
    <property type="component" value="Unassembled WGS sequence"/>
</dbReference>
<comment type="similarity">
    <text evidence="1 4">Belongs to the ketopantoate reductase family.</text>
</comment>
<dbReference type="PANTHER" id="PTHR21708">
    <property type="entry name" value="PROBABLE 2-DEHYDROPANTOATE 2-REDUCTASE"/>
    <property type="match status" value="1"/>
</dbReference>
<comment type="function">
    <text evidence="4">Catalyzes the NADPH-dependent reduction of ketopantoate into pantoic acid.</text>
</comment>
<comment type="caution">
    <text evidence="7">The sequence shown here is derived from an EMBL/GenBank/DDBJ whole genome shotgun (WGS) entry which is preliminary data.</text>
</comment>
<evidence type="ECO:0000313" key="7">
    <source>
        <dbReference type="EMBL" id="TDC20340.1"/>
    </source>
</evidence>
<evidence type="ECO:0000256" key="4">
    <source>
        <dbReference type="RuleBase" id="RU362068"/>
    </source>
</evidence>
<dbReference type="SUPFAM" id="SSF51735">
    <property type="entry name" value="NAD(P)-binding Rossmann-fold domains"/>
    <property type="match status" value="1"/>
</dbReference>
<evidence type="ECO:0000313" key="8">
    <source>
        <dbReference type="Proteomes" id="UP000295431"/>
    </source>
</evidence>
<evidence type="ECO:0000259" key="5">
    <source>
        <dbReference type="Pfam" id="PF02558"/>
    </source>
</evidence>
<organism evidence="7 8">
    <name type="scientific">Actinomadura bangladeshensis</name>
    <dbReference type="NCBI Taxonomy" id="453573"/>
    <lineage>
        <taxon>Bacteria</taxon>
        <taxon>Bacillati</taxon>
        <taxon>Actinomycetota</taxon>
        <taxon>Actinomycetes</taxon>
        <taxon>Streptosporangiales</taxon>
        <taxon>Thermomonosporaceae</taxon>
        <taxon>Actinomadura</taxon>
    </lineage>
</organism>
<feature type="domain" description="Ketopantoate reductase N-terminal" evidence="5">
    <location>
        <begin position="10"/>
        <end position="150"/>
    </location>
</feature>